<dbReference type="EMBL" id="JACEIK010000016">
    <property type="protein sequence ID" value="MCD7446612.1"/>
    <property type="molecule type" value="Genomic_DNA"/>
</dbReference>
<proteinExistence type="predicted"/>
<keyword evidence="2" id="KW-1185">Reference proteome</keyword>
<name>A0ABS8RIH7_DATST</name>
<evidence type="ECO:0008006" key="3">
    <source>
        <dbReference type="Google" id="ProtNLM"/>
    </source>
</evidence>
<feature type="non-terminal residue" evidence="1">
    <location>
        <position position="116"/>
    </location>
</feature>
<evidence type="ECO:0000313" key="1">
    <source>
        <dbReference type="EMBL" id="MCD7446612.1"/>
    </source>
</evidence>
<sequence>MNPNFKILVSQLLRRFTLEEQRFVMDSQRDPLVCLEFVQLGVETAQPDPNGSPAKKKESFINEVNNGAKQQQFSALLGMRRQHVGAYTCATRHYDCCNGACDAALEMRHWHGDAHE</sequence>
<organism evidence="1 2">
    <name type="scientific">Datura stramonium</name>
    <name type="common">Jimsonweed</name>
    <name type="synonym">Common thornapple</name>
    <dbReference type="NCBI Taxonomy" id="4076"/>
    <lineage>
        <taxon>Eukaryota</taxon>
        <taxon>Viridiplantae</taxon>
        <taxon>Streptophyta</taxon>
        <taxon>Embryophyta</taxon>
        <taxon>Tracheophyta</taxon>
        <taxon>Spermatophyta</taxon>
        <taxon>Magnoliopsida</taxon>
        <taxon>eudicotyledons</taxon>
        <taxon>Gunneridae</taxon>
        <taxon>Pentapetalae</taxon>
        <taxon>asterids</taxon>
        <taxon>lamiids</taxon>
        <taxon>Solanales</taxon>
        <taxon>Solanaceae</taxon>
        <taxon>Solanoideae</taxon>
        <taxon>Datureae</taxon>
        <taxon>Datura</taxon>
    </lineage>
</organism>
<comment type="caution">
    <text evidence="1">The sequence shown here is derived from an EMBL/GenBank/DDBJ whole genome shotgun (WGS) entry which is preliminary data.</text>
</comment>
<dbReference type="Proteomes" id="UP000823775">
    <property type="component" value="Unassembled WGS sequence"/>
</dbReference>
<accession>A0ABS8RIH7</accession>
<evidence type="ECO:0000313" key="2">
    <source>
        <dbReference type="Proteomes" id="UP000823775"/>
    </source>
</evidence>
<protein>
    <recommendedName>
        <fullName evidence="3">C2H2-type domain-containing protein</fullName>
    </recommendedName>
</protein>
<gene>
    <name evidence="1" type="ORF">HAX54_010804</name>
</gene>
<reference evidence="1 2" key="1">
    <citation type="journal article" date="2021" name="BMC Genomics">
        <title>Datura genome reveals duplications of psychoactive alkaloid biosynthetic genes and high mutation rate following tissue culture.</title>
        <authorList>
            <person name="Rajewski A."/>
            <person name="Carter-House D."/>
            <person name="Stajich J."/>
            <person name="Litt A."/>
        </authorList>
    </citation>
    <scope>NUCLEOTIDE SEQUENCE [LARGE SCALE GENOMIC DNA]</scope>
    <source>
        <strain evidence="1">AR-01</strain>
    </source>
</reference>